<dbReference type="InterPro" id="IPR050992">
    <property type="entry name" value="CheZ_family_phosphatases"/>
</dbReference>
<keyword evidence="4" id="KW-1185">Reference proteome</keyword>
<evidence type="ECO:0000313" key="4">
    <source>
        <dbReference type="Proteomes" id="UP000292136"/>
    </source>
</evidence>
<dbReference type="RefSeq" id="WP_014236527.1">
    <property type="nucleotide sequence ID" value="NZ_SHKM01000003.1"/>
</dbReference>
<dbReference type="SUPFAM" id="SSF103039">
    <property type="entry name" value="CheC-like"/>
    <property type="match status" value="1"/>
</dbReference>
<organism evidence="3 4">
    <name type="scientific">Azospira oryzae</name>
    <dbReference type="NCBI Taxonomy" id="146939"/>
    <lineage>
        <taxon>Bacteria</taxon>
        <taxon>Pseudomonadati</taxon>
        <taxon>Pseudomonadota</taxon>
        <taxon>Betaproteobacteria</taxon>
        <taxon>Rhodocyclales</taxon>
        <taxon>Rhodocyclaceae</taxon>
        <taxon>Azospira</taxon>
    </lineage>
</organism>
<sequence length="205" mass="22440">MELNELQRDALVEAFNIGVGQAAASLASMVNEEVKLSVLTLQLIPRHEAMQQFSFRHSDKICAVAQRFSGAFDAQGFLIFPEEKGLEIVRRMVGDSLSLKELTELEQEAMSEIGNILLNACVGTLANLFRRPLNSTLPTYHLGSPDEVLGGQIQGNDEAVLLLHIDLTLEQHEIQGYVAFLLSVDSIANLVAEVDSYIAQAMGGR</sequence>
<keyword evidence="1" id="KW-0145">Chemotaxis</keyword>
<keyword evidence="2" id="KW-0378">Hydrolase</keyword>
<comment type="caution">
    <text evidence="3">The sequence shown here is derived from an EMBL/GenBank/DDBJ whole genome shotgun (WGS) entry which is preliminary data.</text>
</comment>
<evidence type="ECO:0000256" key="2">
    <source>
        <dbReference type="ARBA" id="ARBA00022801"/>
    </source>
</evidence>
<dbReference type="PANTHER" id="PTHR43693">
    <property type="entry name" value="PROTEIN PHOSPHATASE CHEZ"/>
    <property type="match status" value="1"/>
</dbReference>
<dbReference type="PANTHER" id="PTHR43693:SF1">
    <property type="entry name" value="PROTEIN PHOSPHATASE CHEZ"/>
    <property type="match status" value="1"/>
</dbReference>
<evidence type="ECO:0000256" key="1">
    <source>
        <dbReference type="ARBA" id="ARBA00022500"/>
    </source>
</evidence>
<dbReference type="InterPro" id="IPR028976">
    <property type="entry name" value="CheC-like_sf"/>
</dbReference>
<evidence type="ECO:0000313" key="3">
    <source>
        <dbReference type="EMBL" id="RZT75878.1"/>
    </source>
</evidence>
<protein>
    <submittedName>
        <fullName evidence="3">Chemotaxis protein CheC</fullName>
    </submittedName>
</protein>
<proteinExistence type="predicted"/>
<dbReference type="Proteomes" id="UP000292136">
    <property type="component" value="Unassembled WGS sequence"/>
</dbReference>
<reference evidence="3 4" key="1">
    <citation type="submission" date="2019-02" db="EMBL/GenBank/DDBJ databases">
        <title>Genomic Encyclopedia of Type Strains, Phase IV (KMG-IV): sequencing the most valuable type-strain genomes for metagenomic binning, comparative biology and taxonomic classification.</title>
        <authorList>
            <person name="Goeker M."/>
        </authorList>
    </citation>
    <scope>NUCLEOTIDE SEQUENCE [LARGE SCALE GENOMIC DNA]</scope>
    <source>
        <strain evidence="3 4">DSM 21223</strain>
    </source>
</reference>
<dbReference type="EMBL" id="SHKM01000003">
    <property type="protein sequence ID" value="RZT75878.1"/>
    <property type="molecule type" value="Genomic_DNA"/>
</dbReference>
<gene>
    <name evidence="3" type="ORF">EV678_3065</name>
</gene>
<name>A0ABY0IL29_9RHOO</name>
<accession>A0ABY0IL29</accession>
<dbReference type="CDD" id="cd17910">
    <property type="entry name" value="CheC_ClassII"/>
    <property type="match status" value="1"/>
</dbReference>
<dbReference type="Gene3D" id="3.40.1550.10">
    <property type="entry name" value="CheC-like"/>
    <property type="match status" value="1"/>
</dbReference>